<evidence type="ECO:0000313" key="1">
    <source>
        <dbReference type="EMBL" id="CAA9219621.1"/>
    </source>
</evidence>
<organism evidence="1">
    <name type="scientific">uncultured Actinomycetospora sp</name>
    <dbReference type="NCBI Taxonomy" id="1135996"/>
    <lineage>
        <taxon>Bacteria</taxon>
        <taxon>Bacillati</taxon>
        <taxon>Actinomycetota</taxon>
        <taxon>Actinomycetes</taxon>
        <taxon>Pseudonocardiales</taxon>
        <taxon>Pseudonocardiaceae</taxon>
        <taxon>Actinomycetospora</taxon>
        <taxon>environmental samples</taxon>
    </lineage>
</organism>
<protein>
    <submittedName>
        <fullName evidence="1">Uncharacterized protein</fullName>
    </submittedName>
</protein>
<accession>A0A6J4HCI0</accession>
<dbReference type="EMBL" id="CADCTH010000069">
    <property type="protein sequence ID" value="CAA9219621.1"/>
    <property type="molecule type" value="Genomic_DNA"/>
</dbReference>
<reference evidence="1" key="1">
    <citation type="submission" date="2020-02" db="EMBL/GenBank/DDBJ databases">
        <authorList>
            <person name="Meier V. D."/>
        </authorList>
    </citation>
    <scope>NUCLEOTIDE SEQUENCE</scope>
    <source>
        <strain evidence="1">AVDCRST_MAG54</strain>
    </source>
</reference>
<name>A0A6J4HCI0_9PSEU</name>
<gene>
    <name evidence="1" type="ORF">AVDCRST_MAG54-503</name>
</gene>
<feature type="non-terminal residue" evidence="1">
    <location>
        <position position="70"/>
    </location>
</feature>
<sequence>MTMTLELGTDLWMLWTTRVGDLSRVLVRPRIRGRSRARVPGTLSTPPDRAIRVRIRRPDAARIWPATPSP</sequence>
<dbReference type="AlphaFoldDB" id="A0A6J4HCI0"/>
<proteinExistence type="predicted"/>